<keyword evidence="5" id="KW-1185">Reference proteome</keyword>
<dbReference type="OrthoDB" id="1933455at2759"/>
<dbReference type="SMART" id="SM00757">
    <property type="entry name" value="CRA"/>
    <property type="match status" value="1"/>
</dbReference>
<dbReference type="PANTHER" id="PTHR12170:SF2">
    <property type="entry name" value="E3 UBIQUITIN-PROTEIN TRANSFERASE MAEA"/>
    <property type="match status" value="1"/>
</dbReference>
<dbReference type="CDD" id="cd16659">
    <property type="entry name" value="RING-Ubox_Emp"/>
    <property type="match status" value="1"/>
</dbReference>
<dbReference type="PROSITE" id="PS50897">
    <property type="entry name" value="CTLH"/>
    <property type="match status" value="1"/>
</dbReference>
<evidence type="ECO:0000313" key="5">
    <source>
        <dbReference type="Proteomes" id="UP000673691"/>
    </source>
</evidence>
<sequence>DFADIELFVQAQRVEDALRRRSCTEALQWCSEHKSALRKNKSALEFQLRLQEYVELVRARKLVDAIAYAKKYLVSWADAHMKEIQTAMGLLAFSPDTSCKPYMVRRHGRGQFRADNYALNSLPNQPLLTLTLQAGLSALKTQQCYQPANQNFNCPVCATDTLGVLALHLPLSHHVNSNIVCRISGQIMNEDNPPMALPNGMVYSHKVGVTFFLCVCGPERSSGSWVGGGAEGEVGWGKGRGGGESRREKER</sequence>
<evidence type="ECO:0000256" key="1">
    <source>
        <dbReference type="ARBA" id="ARBA00010615"/>
    </source>
</evidence>
<dbReference type="InterPro" id="IPR045098">
    <property type="entry name" value="Fyv10_fam"/>
</dbReference>
<gene>
    <name evidence="4" type="ORF">BJ554DRAFT_3135</name>
</gene>
<feature type="compositionally biased region" description="Basic and acidic residues" evidence="2">
    <location>
        <begin position="241"/>
        <end position="251"/>
    </location>
</feature>
<dbReference type="Pfam" id="PF10607">
    <property type="entry name" value="CTLH"/>
    <property type="match status" value="1"/>
</dbReference>
<feature type="compositionally biased region" description="Gly residues" evidence="2">
    <location>
        <begin position="225"/>
        <end position="240"/>
    </location>
</feature>
<dbReference type="PANTHER" id="PTHR12170">
    <property type="entry name" value="MACROPHAGE ERYTHROBLAST ATTACHER-RELATED"/>
    <property type="match status" value="1"/>
</dbReference>
<dbReference type="GO" id="GO:0004842">
    <property type="term" value="F:ubiquitin-protein transferase activity"/>
    <property type="evidence" value="ECO:0007669"/>
    <property type="project" value="InterPro"/>
</dbReference>
<dbReference type="GO" id="GO:0005737">
    <property type="term" value="C:cytoplasm"/>
    <property type="evidence" value="ECO:0007669"/>
    <property type="project" value="TreeGrafter"/>
</dbReference>
<dbReference type="GO" id="GO:0005634">
    <property type="term" value="C:nucleus"/>
    <property type="evidence" value="ECO:0007669"/>
    <property type="project" value="TreeGrafter"/>
</dbReference>
<dbReference type="InterPro" id="IPR006595">
    <property type="entry name" value="CTLH_C"/>
</dbReference>
<dbReference type="EMBL" id="JAEFCI010010851">
    <property type="protein sequence ID" value="KAG5456974.1"/>
    <property type="molecule type" value="Genomic_DNA"/>
</dbReference>
<dbReference type="AlphaFoldDB" id="A0A8H7ZPB0"/>
<evidence type="ECO:0000259" key="3">
    <source>
        <dbReference type="PROSITE" id="PS50897"/>
    </source>
</evidence>
<feature type="domain" description="CTLH" evidence="3">
    <location>
        <begin position="8"/>
        <end position="64"/>
    </location>
</feature>
<comment type="caution">
    <text evidence="4">The sequence shown here is derived from an EMBL/GenBank/DDBJ whole genome shotgun (WGS) entry which is preliminary data.</text>
</comment>
<dbReference type="Proteomes" id="UP000673691">
    <property type="component" value="Unassembled WGS sequence"/>
</dbReference>
<evidence type="ECO:0000313" key="4">
    <source>
        <dbReference type="EMBL" id="KAG5456974.1"/>
    </source>
</evidence>
<reference evidence="4 5" key="1">
    <citation type="journal article" name="Sci. Rep.">
        <title>Genome-scale phylogenetic analyses confirm Olpidium as the closest living zoosporic fungus to the non-flagellated, terrestrial fungi.</title>
        <authorList>
            <person name="Chang Y."/>
            <person name="Rochon D."/>
            <person name="Sekimoto S."/>
            <person name="Wang Y."/>
            <person name="Chovatia M."/>
            <person name="Sandor L."/>
            <person name="Salamov A."/>
            <person name="Grigoriev I.V."/>
            <person name="Stajich J.E."/>
            <person name="Spatafora J.W."/>
        </authorList>
    </citation>
    <scope>NUCLEOTIDE SEQUENCE [LARGE SCALE GENOMIC DNA]</scope>
    <source>
        <strain evidence="4">S191</strain>
    </source>
</reference>
<feature type="non-terminal residue" evidence="4">
    <location>
        <position position="1"/>
    </location>
</feature>
<protein>
    <submittedName>
        <fullName evidence="4">CTLH/CRA C-terminal to lish motif domain-containing protein</fullName>
    </submittedName>
</protein>
<proteinExistence type="inferred from homology"/>
<evidence type="ECO:0000256" key="2">
    <source>
        <dbReference type="SAM" id="MobiDB-lite"/>
    </source>
</evidence>
<dbReference type="GO" id="GO:0043161">
    <property type="term" value="P:proteasome-mediated ubiquitin-dependent protein catabolic process"/>
    <property type="evidence" value="ECO:0007669"/>
    <property type="project" value="InterPro"/>
</dbReference>
<dbReference type="GO" id="GO:0034657">
    <property type="term" value="C:GID complex"/>
    <property type="evidence" value="ECO:0007669"/>
    <property type="project" value="TreeGrafter"/>
</dbReference>
<dbReference type="InterPro" id="IPR024964">
    <property type="entry name" value="CTLH/CRA"/>
</dbReference>
<feature type="region of interest" description="Disordered" evidence="2">
    <location>
        <begin position="223"/>
        <end position="251"/>
    </location>
</feature>
<organism evidence="4 5">
    <name type="scientific">Olpidium bornovanus</name>
    <dbReference type="NCBI Taxonomy" id="278681"/>
    <lineage>
        <taxon>Eukaryota</taxon>
        <taxon>Fungi</taxon>
        <taxon>Fungi incertae sedis</taxon>
        <taxon>Olpidiomycota</taxon>
        <taxon>Olpidiomycotina</taxon>
        <taxon>Olpidiomycetes</taxon>
        <taxon>Olpidiales</taxon>
        <taxon>Olpidiaceae</taxon>
        <taxon>Olpidium</taxon>
    </lineage>
</organism>
<dbReference type="SMART" id="SM00668">
    <property type="entry name" value="CTLH"/>
    <property type="match status" value="1"/>
</dbReference>
<comment type="similarity">
    <text evidence="1">Belongs to the FYV10 family.</text>
</comment>
<dbReference type="InterPro" id="IPR013144">
    <property type="entry name" value="CRA_dom"/>
</dbReference>
<name>A0A8H7ZPB0_9FUNG</name>
<accession>A0A8H7ZPB0</accession>